<gene>
    <name evidence="7" type="ORF">LZ24_02779</name>
</gene>
<comment type="catalytic activity">
    <reaction evidence="1">
        <text>ATP + protein L-histidine = ADP + protein N-phospho-L-histidine.</text>
        <dbReference type="EC" id="2.7.13.3"/>
    </reaction>
</comment>
<dbReference type="CDD" id="cd19920">
    <property type="entry name" value="REC_PA4781-like"/>
    <property type="match status" value="1"/>
</dbReference>
<dbReference type="EC" id="2.7.13.3" evidence="2"/>
<dbReference type="PANTHER" id="PTHR43547">
    <property type="entry name" value="TWO-COMPONENT HISTIDINE KINASE"/>
    <property type="match status" value="1"/>
</dbReference>
<dbReference type="Gene3D" id="3.40.50.2300">
    <property type="match status" value="1"/>
</dbReference>
<dbReference type="SMART" id="SM00448">
    <property type="entry name" value="REC"/>
    <property type="match status" value="1"/>
</dbReference>
<dbReference type="Gene3D" id="3.30.565.10">
    <property type="entry name" value="Histidine kinase-like ATPase, C-terminal domain"/>
    <property type="match status" value="1"/>
</dbReference>
<evidence type="ECO:0000259" key="6">
    <source>
        <dbReference type="PROSITE" id="PS50110"/>
    </source>
</evidence>
<dbReference type="Proteomes" id="UP000318307">
    <property type="component" value="Unassembled WGS sequence"/>
</dbReference>
<evidence type="ECO:0000256" key="1">
    <source>
        <dbReference type="ARBA" id="ARBA00000085"/>
    </source>
</evidence>
<sequence length="369" mass="40807">MKTVLIVDDNPANLGILFHCLDQSGYRTLVAQDGEAALKMAKISRPNMILLDVIMPEMDGFTTCHNLKADPETRDIPVIFMTALTDTADKLAGFQAGAVDYICKPFQQEEILARIHLHMMLQEQKNQLLRINREKEKILSVVAHDLKAPFSSVLGFLGLLSENYNDYTEKEKKRFIAHAHGSTLKLYQMLEKLLDWTRTGSGFSEWQPEVLDLTQLIHSTVSLFKENAEKKKILIRGKIPKTLYLFADTNMIASVLRNLISNAIKFTDKGGKITITATQNPSGTEIRISDTGTGMNEQTVASLLSGSCGKSTPGTTGECGTGLGMVICREFIEKNKGTLSIESEPSKGSVFILTFPPAPSRPSDPERLN</sequence>
<dbReference type="PROSITE" id="PS50109">
    <property type="entry name" value="HIS_KIN"/>
    <property type="match status" value="1"/>
</dbReference>
<dbReference type="InterPro" id="IPR005467">
    <property type="entry name" value="His_kinase_dom"/>
</dbReference>
<evidence type="ECO:0000313" key="7">
    <source>
        <dbReference type="EMBL" id="TWI67245.1"/>
    </source>
</evidence>
<feature type="domain" description="Histidine kinase" evidence="5">
    <location>
        <begin position="141"/>
        <end position="359"/>
    </location>
</feature>
<evidence type="ECO:0000313" key="8">
    <source>
        <dbReference type="Proteomes" id="UP000318307"/>
    </source>
</evidence>
<dbReference type="Pfam" id="PF02518">
    <property type="entry name" value="HATPase_c"/>
    <property type="match status" value="1"/>
</dbReference>
<feature type="domain" description="Response regulatory" evidence="6">
    <location>
        <begin position="3"/>
        <end position="119"/>
    </location>
</feature>
<organism evidence="7 8">
    <name type="scientific">Desulfobotulus alkaliphilus</name>
    <dbReference type="NCBI Taxonomy" id="622671"/>
    <lineage>
        <taxon>Bacteria</taxon>
        <taxon>Pseudomonadati</taxon>
        <taxon>Thermodesulfobacteriota</taxon>
        <taxon>Desulfobacteria</taxon>
        <taxon>Desulfobacterales</taxon>
        <taxon>Desulfobacteraceae</taxon>
        <taxon>Desulfobotulus</taxon>
    </lineage>
</organism>
<dbReference type="InterPro" id="IPR004358">
    <property type="entry name" value="Sig_transdc_His_kin-like_C"/>
</dbReference>
<dbReference type="GO" id="GO:0000155">
    <property type="term" value="F:phosphorelay sensor kinase activity"/>
    <property type="evidence" value="ECO:0007669"/>
    <property type="project" value="InterPro"/>
</dbReference>
<evidence type="ECO:0000256" key="2">
    <source>
        <dbReference type="ARBA" id="ARBA00012438"/>
    </source>
</evidence>
<dbReference type="SMART" id="SM00388">
    <property type="entry name" value="HisKA"/>
    <property type="match status" value="1"/>
</dbReference>
<dbReference type="InterPro" id="IPR011006">
    <property type="entry name" value="CheY-like_superfamily"/>
</dbReference>
<name>A0A562RDW0_9BACT</name>
<dbReference type="InterPro" id="IPR003661">
    <property type="entry name" value="HisK_dim/P_dom"/>
</dbReference>
<dbReference type="Pfam" id="PF00512">
    <property type="entry name" value="HisKA"/>
    <property type="match status" value="1"/>
</dbReference>
<dbReference type="PANTHER" id="PTHR43547:SF2">
    <property type="entry name" value="HYBRID SIGNAL TRANSDUCTION HISTIDINE KINASE C"/>
    <property type="match status" value="1"/>
</dbReference>
<dbReference type="SMART" id="SM00387">
    <property type="entry name" value="HATPase_c"/>
    <property type="match status" value="1"/>
</dbReference>
<feature type="modified residue" description="4-aspartylphosphate" evidence="4">
    <location>
        <position position="52"/>
    </location>
</feature>
<dbReference type="CDD" id="cd00082">
    <property type="entry name" value="HisKA"/>
    <property type="match status" value="1"/>
</dbReference>
<keyword evidence="7" id="KW-0418">Kinase</keyword>
<dbReference type="PROSITE" id="PS50110">
    <property type="entry name" value="RESPONSE_REGULATORY"/>
    <property type="match status" value="1"/>
</dbReference>
<dbReference type="RefSeq" id="WP_144686058.1">
    <property type="nucleotide sequence ID" value="NZ_VLLC01000026.1"/>
</dbReference>
<dbReference type="InterPro" id="IPR001789">
    <property type="entry name" value="Sig_transdc_resp-reg_receiver"/>
</dbReference>
<keyword evidence="3 4" id="KW-0597">Phosphoprotein</keyword>
<evidence type="ECO:0000256" key="4">
    <source>
        <dbReference type="PROSITE-ProRule" id="PRU00169"/>
    </source>
</evidence>
<evidence type="ECO:0000256" key="3">
    <source>
        <dbReference type="ARBA" id="ARBA00022553"/>
    </source>
</evidence>
<dbReference type="CDD" id="cd00075">
    <property type="entry name" value="HATPase"/>
    <property type="match status" value="1"/>
</dbReference>
<proteinExistence type="predicted"/>
<dbReference type="SUPFAM" id="SSF47384">
    <property type="entry name" value="Homodimeric domain of signal transducing histidine kinase"/>
    <property type="match status" value="1"/>
</dbReference>
<dbReference type="OrthoDB" id="9787818at2"/>
<dbReference type="EMBL" id="VLLC01000026">
    <property type="protein sequence ID" value="TWI67245.1"/>
    <property type="molecule type" value="Genomic_DNA"/>
</dbReference>
<evidence type="ECO:0000259" key="5">
    <source>
        <dbReference type="PROSITE" id="PS50109"/>
    </source>
</evidence>
<dbReference type="Pfam" id="PF00072">
    <property type="entry name" value="Response_reg"/>
    <property type="match status" value="1"/>
</dbReference>
<dbReference type="AlphaFoldDB" id="A0A562RDW0"/>
<dbReference type="InterPro" id="IPR036890">
    <property type="entry name" value="HATPase_C_sf"/>
</dbReference>
<dbReference type="PRINTS" id="PR00344">
    <property type="entry name" value="BCTRLSENSOR"/>
</dbReference>
<dbReference type="SUPFAM" id="SSF55874">
    <property type="entry name" value="ATPase domain of HSP90 chaperone/DNA topoisomerase II/histidine kinase"/>
    <property type="match status" value="1"/>
</dbReference>
<dbReference type="SUPFAM" id="SSF52172">
    <property type="entry name" value="CheY-like"/>
    <property type="match status" value="1"/>
</dbReference>
<dbReference type="Gene3D" id="1.10.287.130">
    <property type="match status" value="1"/>
</dbReference>
<keyword evidence="7" id="KW-0808">Transferase</keyword>
<reference evidence="7 8" key="1">
    <citation type="submission" date="2019-07" db="EMBL/GenBank/DDBJ databases">
        <title>Genome sequencing of 100 strains of the haloalkaliphilic chemolithoautotrophic sulfur-oxidizing bacterium Thioalkalivibrio.</title>
        <authorList>
            <person name="Muyzer G."/>
        </authorList>
    </citation>
    <scope>NUCLEOTIDE SEQUENCE [LARGE SCALE GENOMIC DNA]</scope>
    <source>
        <strain evidence="7 8">ASO4-4</strain>
    </source>
</reference>
<protein>
    <recommendedName>
        <fullName evidence="2">histidine kinase</fullName>
        <ecNumber evidence="2">2.7.13.3</ecNumber>
    </recommendedName>
</protein>
<accession>A0A562RDW0</accession>
<keyword evidence="8" id="KW-1185">Reference proteome</keyword>
<comment type="caution">
    <text evidence="7">The sequence shown here is derived from an EMBL/GenBank/DDBJ whole genome shotgun (WGS) entry which is preliminary data.</text>
</comment>
<dbReference type="InterPro" id="IPR036097">
    <property type="entry name" value="HisK_dim/P_sf"/>
</dbReference>
<dbReference type="InterPro" id="IPR003594">
    <property type="entry name" value="HATPase_dom"/>
</dbReference>